<dbReference type="PROSITE" id="PS00211">
    <property type="entry name" value="ABC_TRANSPORTER_1"/>
    <property type="match status" value="1"/>
</dbReference>
<keyword evidence="6 12" id="KW-0067">ATP-binding</keyword>
<evidence type="ECO:0000259" key="11">
    <source>
        <dbReference type="PROSITE" id="PS51866"/>
    </source>
</evidence>
<evidence type="ECO:0000259" key="10">
    <source>
        <dbReference type="PROSITE" id="PS50893"/>
    </source>
</evidence>
<dbReference type="SUPFAM" id="SSF52540">
    <property type="entry name" value="P-loop containing nucleoside triphosphate hydrolases"/>
    <property type="match status" value="1"/>
</dbReference>
<sequence>MNLDVDIYYRQGNFLLDTEFKCFESAMGVFGHSGCGKSTLFRAIAGLIRPDGGHIILGGETFFDAARRIFVPPHRRGIGLVFQDARLFPHWSVEQNLRAGECLKERIKNRPFNFDDIVDLLNIQHLIDREVTDLSGGEKQRIAIGRTLLANPKLLLMDEPVSGLDVSLKMQILPFLARIHTTLQIPTILISHDLGEILQLTDQLLLMRDGSVTGKNSLEKLAGTSKTLRELKGAQLTNLLKMQVAQHDKDHGVTRLDLPNHPELRVEMELAEKLPIGRAVNIGIAANQIAIAPHRIETISMRNQLPGRVRSITHTPDRSLCKLDTAAGPLFAEITRGTEKEMNLTPASSVWILFKSRAIQPMGMLQ</sequence>
<organism evidence="12 13">
    <name type="scientific">Pontiella agarivorans</name>
    <dbReference type="NCBI Taxonomy" id="3038953"/>
    <lineage>
        <taxon>Bacteria</taxon>
        <taxon>Pseudomonadati</taxon>
        <taxon>Kiritimatiellota</taxon>
        <taxon>Kiritimatiellia</taxon>
        <taxon>Kiritimatiellales</taxon>
        <taxon>Pontiellaceae</taxon>
        <taxon>Pontiella</taxon>
    </lineage>
</organism>
<dbReference type="InterPro" id="IPR027417">
    <property type="entry name" value="P-loop_NTPase"/>
</dbReference>
<dbReference type="SUPFAM" id="SSF50331">
    <property type="entry name" value="MOP-like"/>
    <property type="match status" value="1"/>
</dbReference>
<dbReference type="InterPro" id="IPR008995">
    <property type="entry name" value="Mo/tungstate-bd_C_term_dom"/>
</dbReference>
<protein>
    <submittedName>
        <fullName evidence="12">Molybdenum ABC transporter ATP-binding protein</fullName>
    </submittedName>
</protein>
<gene>
    <name evidence="12" type="primary">modC</name>
    <name evidence="12" type="ORF">P9H32_12065</name>
</gene>
<evidence type="ECO:0000256" key="1">
    <source>
        <dbReference type="ARBA" id="ARBA00022448"/>
    </source>
</evidence>
<evidence type="ECO:0000256" key="2">
    <source>
        <dbReference type="ARBA" id="ARBA00022475"/>
    </source>
</evidence>
<dbReference type="InterPro" id="IPR017871">
    <property type="entry name" value="ABC_transporter-like_CS"/>
</dbReference>
<keyword evidence="5" id="KW-0547">Nucleotide-binding</keyword>
<dbReference type="InterPro" id="IPR003593">
    <property type="entry name" value="AAA+_ATPase"/>
</dbReference>
<dbReference type="EMBL" id="JARVCO010000010">
    <property type="protein sequence ID" value="MDZ8119357.1"/>
    <property type="molecule type" value="Genomic_DNA"/>
</dbReference>
<keyword evidence="2" id="KW-1003">Cell membrane</keyword>
<keyword evidence="4" id="KW-0997">Cell inner membrane</keyword>
<keyword evidence="3 9" id="KW-0500">Molybdenum</keyword>
<reference evidence="12 13" key="1">
    <citation type="journal article" date="2024" name="Appl. Environ. Microbiol.">
        <title>Pontiella agarivorans sp. nov., a novel marine anaerobic bacterium capable of degrading macroalgal polysaccharides and fixing nitrogen.</title>
        <authorList>
            <person name="Liu N."/>
            <person name="Kivenson V."/>
            <person name="Peng X."/>
            <person name="Cui Z."/>
            <person name="Lankiewicz T.S."/>
            <person name="Gosselin K.M."/>
            <person name="English C.J."/>
            <person name="Blair E.M."/>
            <person name="O'Malley M.A."/>
            <person name="Valentine D.L."/>
        </authorList>
    </citation>
    <scope>NUCLEOTIDE SEQUENCE [LARGE SCALE GENOMIC DNA]</scope>
    <source>
        <strain evidence="12 13">NLcol2</strain>
    </source>
</reference>
<comment type="caution">
    <text evidence="12">The sequence shown here is derived from an EMBL/GenBank/DDBJ whole genome shotgun (WGS) entry which is preliminary data.</text>
</comment>
<dbReference type="Proteomes" id="UP001290861">
    <property type="component" value="Unassembled WGS sequence"/>
</dbReference>
<evidence type="ECO:0000256" key="8">
    <source>
        <dbReference type="ARBA" id="ARBA00023136"/>
    </source>
</evidence>
<dbReference type="NCBIfam" id="TIGR02142">
    <property type="entry name" value="modC_ABC"/>
    <property type="match status" value="1"/>
</dbReference>
<evidence type="ECO:0000256" key="9">
    <source>
        <dbReference type="PROSITE-ProRule" id="PRU01213"/>
    </source>
</evidence>
<dbReference type="InterPro" id="IPR005116">
    <property type="entry name" value="Transp-assoc_OB_typ1"/>
</dbReference>
<evidence type="ECO:0000256" key="5">
    <source>
        <dbReference type="ARBA" id="ARBA00022741"/>
    </source>
</evidence>
<dbReference type="InterPro" id="IPR004606">
    <property type="entry name" value="Mop_domain"/>
</dbReference>
<dbReference type="Pfam" id="PF00005">
    <property type="entry name" value="ABC_tran"/>
    <property type="match status" value="1"/>
</dbReference>
<evidence type="ECO:0000313" key="12">
    <source>
        <dbReference type="EMBL" id="MDZ8119357.1"/>
    </source>
</evidence>
<proteinExistence type="predicted"/>
<keyword evidence="1" id="KW-0813">Transport</keyword>
<dbReference type="PROSITE" id="PS50893">
    <property type="entry name" value="ABC_TRANSPORTER_2"/>
    <property type="match status" value="1"/>
</dbReference>
<feature type="domain" description="ABC transporter" evidence="10">
    <location>
        <begin position="2"/>
        <end position="234"/>
    </location>
</feature>
<dbReference type="PANTHER" id="PTHR43514">
    <property type="entry name" value="ABC TRANSPORTER I FAMILY MEMBER 10"/>
    <property type="match status" value="1"/>
</dbReference>
<dbReference type="InterPro" id="IPR011868">
    <property type="entry name" value="ModC_ABC_ATP-bd"/>
</dbReference>
<keyword evidence="8" id="KW-0472">Membrane</keyword>
<name>A0ABU5MYV9_9BACT</name>
<evidence type="ECO:0000313" key="13">
    <source>
        <dbReference type="Proteomes" id="UP001290861"/>
    </source>
</evidence>
<dbReference type="GO" id="GO:0005524">
    <property type="term" value="F:ATP binding"/>
    <property type="evidence" value="ECO:0007669"/>
    <property type="project" value="UniProtKB-KW"/>
</dbReference>
<dbReference type="Gene3D" id="3.40.50.300">
    <property type="entry name" value="P-loop containing nucleotide triphosphate hydrolases"/>
    <property type="match status" value="1"/>
</dbReference>
<evidence type="ECO:0000256" key="3">
    <source>
        <dbReference type="ARBA" id="ARBA00022505"/>
    </source>
</evidence>
<dbReference type="Pfam" id="PF03459">
    <property type="entry name" value="TOBE"/>
    <property type="match status" value="1"/>
</dbReference>
<dbReference type="PANTHER" id="PTHR43514:SF4">
    <property type="entry name" value="ABC TRANSPORTER I FAMILY MEMBER 10"/>
    <property type="match status" value="1"/>
</dbReference>
<dbReference type="InterPro" id="IPR050334">
    <property type="entry name" value="Molybdenum_import_ModC"/>
</dbReference>
<evidence type="ECO:0000256" key="7">
    <source>
        <dbReference type="ARBA" id="ARBA00022967"/>
    </source>
</evidence>
<evidence type="ECO:0000256" key="4">
    <source>
        <dbReference type="ARBA" id="ARBA00022519"/>
    </source>
</evidence>
<dbReference type="RefSeq" id="WP_322609141.1">
    <property type="nucleotide sequence ID" value="NZ_JARVCO010000010.1"/>
</dbReference>
<accession>A0ABU5MYV9</accession>
<evidence type="ECO:0000256" key="6">
    <source>
        <dbReference type="ARBA" id="ARBA00022840"/>
    </source>
</evidence>
<dbReference type="Gene3D" id="2.40.50.100">
    <property type="match status" value="1"/>
</dbReference>
<dbReference type="PROSITE" id="PS51866">
    <property type="entry name" value="MOP"/>
    <property type="match status" value="1"/>
</dbReference>
<dbReference type="InterPro" id="IPR003439">
    <property type="entry name" value="ABC_transporter-like_ATP-bd"/>
</dbReference>
<dbReference type="SMART" id="SM00382">
    <property type="entry name" value="AAA"/>
    <property type="match status" value="1"/>
</dbReference>
<feature type="domain" description="Mop" evidence="11">
    <location>
        <begin position="298"/>
        <end position="363"/>
    </location>
</feature>
<keyword evidence="13" id="KW-1185">Reference proteome</keyword>
<keyword evidence="7" id="KW-1278">Translocase</keyword>